<evidence type="ECO:0000313" key="11">
    <source>
        <dbReference type="EMBL" id="EYE95067.1"/>
    </source>
</evidence>
<dbReference type="STRING" id="1388766.A0A017SDR7"/>
<dbReference type="Proteomes" id="UP000019804">
    <property type="component" value="Unassembled WGS sequence"/>
</dbReference>
<evidence type="ECO:0000256" key="5">
    <source>
        <dbReference type="ARBA" id="ARBA00023136"/>
    </source>
</evidence>
<evidence type="ECO:0000313" key="12">
    <source>
        <dbReference type="Proteomes" id="UP000019804"/>
    </source>
</evidence>
<dbReference type="InterPro" id="IPR025856">
    <property type="entry name" value="HeH/LEM_domain"/>
</dbReference>
<dbReference type="GO" id="GO:0005783">
    <property type="term" value="C:endoplasmic reticulum"/>
    <property type="evidence" value="ECO:0007669"/>
    <property type="project" value="TreeGrafter"/>
</dbReference>
<feature type="transmembrane region" description="Helical" evidence="8">
    <location>
        <begin position="558"/>
        <end position="577"/>
    </location>
</feature>
<evidence type="ECO:0000256" key="1">
    <source>
        <dbReference type="ARBA" id="ARBA00004540"/>
    </source>
</evidence>
<dbReference type="RefSeq" id="XP_040638755.1">
    <property type="nucleotide sequence ID" value="XM_040786372.1"/>
</dbReference>
<dbReference type="GO" id="GO:0003682">
    <property type="term" value="F:chromatin binding"/>
    <property type="evidence" value="ECO:0007669"/>
    <property type="project" value="InterPro"/>
</dbReference>
<evidence type="ECO:0000256" key="8">
    <source>
        <dbReference type="SAM" id="Phobius"/>
    </source>
</evidence>
<evidence type="ECO:0008006" key="13">
    <source>
        <dbReference type="Google" id="ProtNLM"/>
    </source>
</evidence>
<evidence type="ECO:0000256" key="6">
    <source>
        <dbReference type="ARBA" id="ARBA00023242"/>
    </source>
</evidence>
<evidence type="ECO:0000256" key="2">
    <source>
        <dbReference type="ARBA" id="ARBA00022553"/>
    </source>
</evidence>
<dbReference type="HOGENOM" id="CLU_010838_2_0_1"/>
<keyword evidence="5 8" id="KW-0472">Membrane</keyword>
<dbReference type="GO" id="GO:0034399">
    <property type="term" value="C:nuclear periphery"/>
    <property type="evidence" value="ECO:0007669"/>
    <property type="project" value="TreeGrafter"/>
</dbReference>
<dbReference type="EMBL" id="KK088423">
    <property type="protein sequence ID" value="EYE95067.1"/>
    <property type="molecule type" value="Genomic_DNA"/>
</dbReference>
<proteinExistence type="predicted"/>
<accession>A0A017SDR7</accession>
<feature type="compositionally biased region" description="Acidic residues" evidence="7">
    <location>
        <begin position="289"/>
        <end position="308"/>
    </location>
</feature>
<comment type="subcellular location">
    <subcellularLocation>
        <location evidence="1">Nucleus inner membrane</location>
    </subcellularLocation>
</comment>
<evidence type="ECO:0000256" key="3">
    <source>
        <dbReference type="ARBA" id="ARBA00022692"/>
    </source>
</evidence>
<feature type="compositionally biased region" description="Basic and acidic residues" evidence="7">
    <location>
        <begin position="89"/>
        <end position="99"/>
    </location>
</feature>
<dbReference type="PANTHER" id="PTHR47808:SF2">
    <property type="entry name" value="LEM DOMAIN-CONTAINING PROTEIN 2"/>
    <property type="match status" value="1"/>
</dbReference>
<feature type="region of interest" description="Disordered" evidence="7">
    <location>
        <begin position="793"/>
        <end position="817"/>
    </location>
</feature>
<keyword evidence="12" id="KW-1185">Reference proteome</keyword>
<feature type="domain" description="Man1/Src1-like C-terminal" evidence="9">
    <location>
        <begin position="352"/>
        <end position="675"/>
    </location>
</feature>
<dbReference type="Pfam" id="PF09402">
    <property type="entry name" value="MSC"/>
    <property type="match status" value="1"/>
</dbReference>
<keyword evidence="2" id="KW-0597">Phosphoprotein</keyword>
<dbReference type="InterPro" id="IPR018996">
    <property type="entry name" value="Man1/Src1-like_C"/>
</dbReference>
<feature type="domain" description="HeH/LEM" evidence="10">
    <location>
        <begin position="14"/>
        <end position="48"/>
    </location>
</feature>
<keyword evidence="3 8" id="KW-0812">Transmembrane</keyword>
<keyword evidence="6" id="KW-0539">Nucleus</keyword>
<dbReference type="GO" id="GO:0005637">
    <property type="term" value="C:nuclear inner membrane"/>
    <property type="evidence" value="ECO:0007669"/>
    <property type="project" value="UniProtKB-SubCell"/>
</dbReference>
<evidence type="ECO:0000259" key="10">
    <source>
        <dbReference type="Pfam" id="PF12949"/>
    </source>
</evidence>
<dbReference type="CDD" id="cd12935">
    <property type="entry name" value="LEM_like"/>
    <property type="match status" value="1"/>
</dbReference>
<dbReference type="GeneID" id="63701496"/>
<dbReference type="AlphaFoldDB" id="A0A017SDR7"/>
<protein>
    <recommendedName>
        <fullName evidence="13">Man1-Src1p-C-terminal domain-containing protein</fullName>
    </recommendedName>
</protein>
<name>A0A017SDR7_ASPRC</name>
<dbReference type="InterPro" id="IPR044780">
    <property type="entry name" value="Heh2/Src1"/>
</dbReference>
<keyword evidence="4 8" id="KW-1133">Transmembrane helix</keyword>
<dbReference type="InterPro" id="IPR036361">
    <property type="entry name" value="SAP_dom_sf"/>
</dbReference>
<evidence type="ECO:0000256" key="4">
    <source>
        <dbReference type="ARBA" id="ARBA00022989"/>
    </source>
</evidence>
<dbReference type="Pfam" id="PF12949">
    <property type="entry name" value="HeH"/>
    <property type="match status" value="1"/>
</dbReference>
<feature type="compositionally biased region" description="Low complexity" evidence="7">
    <location>
        <begin position="137"/>
        <end position="153"/>
    </location>
</feature>
<dbReference type="PANTHER" id="PTHR47808">
    <property type="entry name" value="INNER NUCLEAR MEMBRANE PROTEIN HEH2-RELATED"/>
    <property type="match status" value="1"/>
</dbReference>
<dbReference type="Gene3D" id="1.10.720.30">
    <property type="entry name" value="SAP domain"/>
    <property type="match status" value="1"/>
</dbReference>
<sequence length="817" mass="91453">MADSMDYLSPDFDLNTLTVPRLRAILVNHDVSYPASAKKSQLIRILEDEVLPQAKKLIRDRERVKRTSDGITDMGSRASSVASSFDGYQDYHEGADRDSMPPPPTPSSVSTTGARRARSTRGTRASTADVDEHNIPATPATASRRSVARSQSRTSHRTDRNDEGVATPVARKDMATPRQSTVKKLRRSEMTPSTEPELPMPRQPSIKPEPVDHGIFTYDNPFQSGSSPATWEQQKLRSASRKSKSRVSESPSKDGLRARKSETPIKQEDESFASTRSPFKVSAPRLEPYQEEPEEEGYNDESDFDAGEEFTPEEQLALEYEQAGRMYAAPTQPSRRKRKQSKASKAAPWVVILSLLSGFAGWWRKEKVEIGFCGIGKPTWSLAETKVPEWANVLEPQCEPCPPHAFCYPNFEARCEHDFILTSHPLSLGGLIPLPPTCEPDSEKARRVKAVADKAVEELRDRRAKWECGELAADGREAKSPEINEHDLKREIGNRRRKGMSDTEFDDLWLGALGEVIGKEEVVAKTQQPSGALTLSSTAFTRLPLTCAFRRHLRLSLLAYRLPLSILILCVGAFIYIRSRILARRSDMARVPELVGTTLDRLATQAALHARGAAREPYIPIGQLRDDVLRSELQGRRREDLWRRVRNVVEGNANIRAAVREGRGGDVARVWEWIGGISSCSYDTTGSPCTECTLQGCQCFVDESADKRRKVAAKRAEEENKRLLERVKHLEGSRDYERQFKELLIEAFREGDDDSAAAIIHNIRARVPENHILEVLNQVLDKAENQASNLENGVDDAQDGMMVDGVPPFYPPNYATR</sequence>
<gene>
    <name evidence="11" type="ORF">EURHEDRAFT_515394</name>
</gene>
<feature type="region of interest" description="Disordered" evidence="7">
    <location>
        <begin position="62"/>
        <end position="308"/>
    </location>
</feature>
<feature type="compositionally biased region" description="Basic and acidic residues" evidence="7">
    <location>
        <begin position="251"/>
        <end position="269"/>
    </location>
</feature>
<evidence type="ECO:0000256" key="7">
    <source>
        <dbReference type="SAM" id="MobiDB-lite"/>
    </source>
</evidence>
<dbReference type="InterPro" id="IPR041885">
    <property type="entry name" value="MAN1_winged_helix_dom"/>
</dbReference>
<feature type="compositionally biased region" description="Polar residues" evidence="7">
    <location>
        <begin position="220"/>
        <end position="233"/>
    </location>
</feature>
<organism evidence="11 12">
    <name type="scientific">Aspergillus ruber (strain CBS 135680)</name>
    <dbReference type="NCBI Taxonomy" id="1388766"/>
    <lineage>
        <taxon>Eukaryota</taxon>
        <taxon>Fungi</taxon>
        <taxon>Dikarya</taxon>
        <taxon>Ascomycota</taxon>
        <taxon>Pezizomycotina</taxon>
        <taxon>Eurotiomycetes</taxon>
        <taxon>Eurotiomycetidae</taxon>
        <taxon>Eurotiales</taxon>
        <taxon>Aspergillaceae</taxon>
        <taxon>Aspergillus</taxon>
        <taxon>Aspergillus subgen. Aspergillus</taxon>
    </lineage>
</organism>
<evidence type="ECO:0000259" key="9">
    <source>
        <dbReference type="Pfam" id="PF09402"/>
    </source>
</evidence>
<dbReference type="Gene3D" id="1.10.10.1180">
    <property type="entry name" value="MAN1, winged-helix domain"/>
    <property type="match status" value="1"/>
</dbReference>
<dbReference type="GO" id="GO:0071763">
    <property type="term" value="P:nuclear membrane organization"/>
    <property type="evidence" value="ECO:0007669"/>
    <property type="project" value="TreeGrafter"/>
</dbReference>
<dbReference type="OrthoDB" id="2503928at2759"/>
<reference evidence="12" key="1">
    <citation type="journal article" date="2014" name="Nat. Commun.">
        <title>Genomic adaptations of the halophilic Dead Sea filamentous fungus Eurotium rubrum.</title>
        <authorList>
            <person name="Kis-Papo T."/>
            <person name="Weig A.R."/>
            <person name="Riley R."/>
            <person name="Persoh D."/>
            <person name="Salamov A."/>
            <person name="Sun H."/>
            <person name="Lipzen A."/>
            <person name="Wasser S.P."/>
            <person name="Rambold G."/>
            <person name="Grigoriev I.V."/>
            <person name="Nevo E."/>
        </authorList>
    </citation>
    <scope>NUCLEOTIDE SEQUENCE [LARGE SCALE GENOMIC DNA]</scope>
    <source>
        <strain evidence="12">CBS 135680</strain>
    </source>
</reference>